<dbReference type="AlphaFoldDB" id="A0AAV3R7I3"/>
<keyword evidence="8" id="KW-1185">Reference proteome</keyword>
<evidence type="ECO:0000256" key="2">
    <source>
        <dbReference type="ARBA" id="ARBA00022771"/>
    </source>
</evidence>
<feature type="transmembrane region" description="Helical" evidence="5">
    <location>
        <begin position="114"/>
        <end position="130"/>
    </location>
</feature>
<keyword evidence="1" id="KW-0479">Metal-binding</keyword>
<keyword evidence="3" id="KW-0862">Zinc</keyword>
<keyword evidence="5" id="KW-1133">Transmembrane helix</keyword>
<dbReference type="GO" id="GO:0008270">
    <property type="term" value="F:zinc ion binding"/>
    <property type="evidence" value="ECO:0007669"/>
    <property type="project" value="UniProtKB-KW"/>
</dbReference>
<keyword evidence="5" id="KW-0812">Transmembrane</keyword>
<evidence type="ECO:0000256" key="5">
    <source>
        <dbReference type="SAM" id="Phobius"/>
    </source>
</evidence>
<evidence type="ECO:0000256" key="3">
    <source>
        <dbReference type="ARBA" id="ARBA00022833"/>
    </source>
</evidence>
<name>A0AAV3R7I3_LITER</name>
<reference evidence="7 8" key="1">
    <citation type="submission" date="2024-01" db="EMBL/GenBank/DDBJ databases">
        <title>The complete chloroplast genome sequence of Lithospermum erythrorhizon: insights into the phylogenetic relationship among Boraginaceae species and the maternal lineages of purple gromwells.</title>
        <authorList>
            <person name="Okada T."/>
            <person name="Watanabe K."/>
        </authorList>
    </citation>
    <scope>NUCLEOTIDE SEQUENCE [LARGE SCALE GENOMIC DNA]</scope>
</reference>
<gene>
    <name evidence="7" type="ORF">LIER_41234</name>
</gene>
<feature type="domain" description="GRF-type" evidence="6">
    <location>
        <begin position="14"/>
        <end position="57"/>
    </location>
</feature>
<evidence type="ECO:0000313" key="7">
    <source>
        <dbReference type="EMBL" id="GAA0171840.1"/>
    </source>
</evidence>
<protein>
    <recommendedName>
        <fullName evidence="6">GRF-type domain-containing protein</fullName>
    </recommendedName>
</protein>
<evidence type="ECO:0000256" key="1">
    <source>
        <dbReference type="ARBA" id="ARBA00022723"/>
    </source>
</evidence>
<keyword evidence="2 4" id="KW-0863">Zinc-finger</keyword>
<dbReference type="InterPro" id="IPR010666">
    <property type="entry name" value="Znf_GRF"/>
</dbReference>
<dbReference type="EMBL" id="BAABME010025284">
    <property type="protein sequence ID" value="GAA0171840.1"/>
    <property type="molecule type" value="Genomic_DNA"/>
</dbReference>
<comment type="caution">
    <text evidence="7">The sequence shown here is derived from an EMBL/GenBank/DDBJ whole genome shotgun (WGS) entry which is preliminary data.</text>
</comment>
<sequence length="135" mass="15727">MSMQNHNEEKVVYCEYFGKVCILLVLTTKENPGSIFYACPTPRVVGGHGWMDWVDRAYLQRASSFVHYRGGKFEAFEVMLKEKNDAIEQLELENDRIWEDLGKEIEHTNCLKKYLKVTIILVVCFLFVLVKSELT</sequence>
<dbReference type="PROSITE" id="PS51999">
    <property type="entry name" value="ZF_GRF"/>
    <property type="match status" value="1"/>
</dbReference>
<accession>A0AAV3R7I3</accession>
<dbReference type="Proteomes" id="UP001454036">
    <property type="component" value="Unassembled WGS sequence"/>
</dbReference>
<organism evidence="7 8">
    <name type="scientific">Lithospermum erythrorhizon</name>
    <name type="common">Purple gromwell</name>
    <name type="synonym">Lithospermum officinale var. erythrorhizon</name>
    <dbReference type="NCBI Taxonomy" id="34254"/>
    <lineage>
        <taxon>Eukaryota</taxon>
        <taxon>Viridiplantae</taxon>
        <taxon>Streptophyta</taxon>
        <taxon>Embryophyta</taxon>
        <taxon>Tracheophyta</taxon>
        <taxon>Spermatophyta</taxon>
        <taxon>Magnoliopsida</taxon>
        <taxon>eudicotyledons</taxon>
        <taxon>Gunneridae</taxon>
        <taxon>Pentapetalae</taxon>
        <taxon>asterids</taxon>
        <taxon>lamiids</taxon>
        <taxon>Boraginales</taxon>
        <taxon>Boraginaceae</taxon>
        <taxon>Boraginoideae</taxon>
        <taxon>Lithospermeae</taxon>
        <taxon>Lithospermum</taxon>
    </lineage>
</organism>
<keyword evidence="5" id="KW-0472">Membrane</keyword>
<evidence type="ECO:0000313" key="8">
    <source>
        <dbReference type="Proteomes" id="UP001454036"/>
    </source>
</evidence>
<proteinExistence type="predicted"/>
<evidence type="ECO:0000256" key="4">
    <source>
        <dbReference type="PROSITE-ProRule" id="PRU01343"/>
    </source>
</evidence>
<evidence type="ECO:0000259" key="6">
    <source>
        <dbReference type="PROSITE" id="PS51999"/>
    </source>
</evidence>